<keyword evidence="1" id="KW-0732">Signal</keyword>
<accession>A0A3B1D047</accession>
<reference evidence="4" key="1">
    <citation type="submission" date="2018-06" db="EMBL/GenBank/DDBJ databases">
        <authorList>
            <person name="Zhirakovskaya E."/>
        </authorList>
    </citation>
    <scope>NUCLEOTIDE SEQUENCE</scope>
</reference>
<dbReference type="AlphaFoldDB" id="A0A3B1D047"/>
<protein>
    <recommendedName>
        <fullName evidence="5">Solute-binding protein family 3/N-terminal domain-containing protein</fullName>
    </recommendedName>
</protein>
<evidence type="ECO:0000313" key="4">
    <source>
        <dbReference type="EMBL" id="VAX29574.1"/>
    </source>
</evidence>
<feature type="domain" description="Ionotropic glutamate receptor C-terminal" evidence="3">
    <location>
        <begin position="42"/>
        <end position="266"/>
    </location>
</feature>
<dbReference type="InterPro" id="IPR001320">
    <property type="entry name" value="Iontro_rcpt_C"/>
</dbReference>
<gene>
    <name evidence="4" type="ORF">MNBD_NITROSPINAE05-308</name>
</gene>
<proteinExistence type="predicted"/>
<evidence type="ECO:0000256" key="1">
    <source>
        <dbReference type="ARBA" id="ARBA00022729"/>
    </source>
</evidence>
<dbReference type="PANTHER" id="PTHR35936">
    <property type="entry name" value="MEMBRANE-BOUND LYTIC MUREIN TRANSGLYCOSYLASE F"/>
    <property type="match status" value="1"/>
</dbReference>
<evidence type="ECO:0008006" key="5">
    <source>
        <dbReference type="Google" id="ProtNLM"/>
    </source>
</evidence>
<dbReference type="SUPFAM" id="SSF53850">
    <property type="entry name" value="Periplasmic binding protein-like II"/>
    <property type="match status" value="1"/>
</dbReference>
<dbReference type="Pfam" id="PF00497">
    <property type="entry name" value="SBP_bac_3"/>
    <property type="match status" value="1"/>
</dbReference>
<dbReference type="Gene3D" id="3.40.190.10">
    <property type="entry name" value="Periplasmic binding protein-like II"/>
    <property type="match status" value="2"/>
</dbReference>
<sequence>MLWPNRSLPGRYFVVLIFLLGVFIGTHGCGEKTPEKAGARKTIIVAADTNLVPMAFMGDENQMIGFEPDLINAVADLAGFDIEIVSVAFPGLFGGLITGKFDLVISSITILEERKERMAFSIPYLKTGLALVVRKEQDGVHSVEDLRDKNLLVGAQNGTTAYFYLEKYPTLKKKGYEAHGHAVTDLINGKIDAVLGESTGTLYYKNQKKDYFKSIKMVGEILTEEYFGMVFRKEDRELREKVNRALETLLADGTVQKLHTKWDLGNSSEVPARPSR</sequence>
<dbReference type="InterPro" id="IPR001638">
    <property type="entry name" value="Solute-binding_3/MltF_N"/>
</dbReference>
<dbReference type="PANTHER" id="PTHR35936:SF17">
    <property type="entry name" value="ARGININE-BINDING EXTRACELLULAR PROTEIN ARTP"/>
    <property type="match status" value="1"/>
</dbReference>
<dbReference type="SMART" id="SM00062">
    <property type="entry name" value="PBPb"/>
    <property type="match status" value="1"/>
</dbReference>
<evidence type="ECO:0000259" key="2">
    <source>
        <dbReference type="SMART" id="SM00062"/>
    </source>
</evidence>
<dbReference type="EMBL" id="UOGG01000083">
    <property type="protein sequence ID" value="VAX29574.1"/>
    <property type="molecule type" value="Genomic_DNA"/>
</dbReference>
<dbReference type="SMART" id="SM00079">
    <property type="entry name" value="PBPe"/>
    <property type="match status" value="1"/>
</dbReference>
<name>A0A3B1D047_9ZZZZ</name>
<organism evidence="4">
    <name type="scientific">hydrothermal vent metagenome</name>
    <dbReference type="NCBI Taxonomy" id="652676"/>
    <lineage>
        <taxon>unclassified sequences</taxon>
        <taxon>metagenomes</taxon>
        <taxon>ecological metagenomes</taxon>
    </lineage>
</organism>
<evidence type="ECO:0000259" key="3">
    <source>
        <dbReference type="SMART" id="SM00079"/>
    </source>
</evidence>
<dbReference type="GO" id="GO:0015276">
    <property type="term" value="F:ligand-gated monoatomic ion channel activity"/>
    <property type="evidence" value="ECO:0007669"/>
    <property type="project" value="InterPro"/>
</dbReference>
<dbReference type="GO" id="GO:0016020">
    <property type="term" value="C:membrane"/>
    <property type="evidence" value="ECO:0007669"/>
    <property type="project" value="InterPro"/>
</dbReference>
<feature type="domain" description="Solute-binding protein family 3/N-terminal" evidence="2">
    <location>
        <begin position="42"/>
        <end position="266"/>
    </location>
</feature>